<gene>
    <name evidence="1" type="ORF">7-7-1_00042</name>
</gene>
<keyword evidence="2" id="KW-1185">Reference proteome</keyword>
<organism evidence="1 2">
    <name type="scientific">Agrobacterium phage 7-7-1</name>
    <dbReference type="NCBI Taxonomy" id="1161931"/>
    <lineage>
        <taxon>Viruses</taxon>
        <taxon>Duplodnaviria</taxon>
        <taxon>Heunggongvirae</taxon>
        <taxon>Uroviricota</taxon>
        <taxon>Caudoviricetes</taxon>
        <taxon>Schmittlotzvirus</taxon>
        <taxon>Schmittlotzvirus sv771</taxon>
    </lineage>
</organism>
<dbReference type="RefSeq" id="YP_007006498.1">
    <property type="nucleotide sequence ID" value="NC_019519.1"/>
</dbReference>
<protein>
    <submittedName>
        <fullName evidence="1">Uncharacterized protein</fullName>
    </submittedName>
</protein>
<dbReference type="GeneID" id="14011995"/>
<dbReference type="Proteomes" id="UP000003754">
    <property type="component" value="Segment"/>
</dbReference>
<name>J7F8Y1_9CAUD</name>
<reference evidence="1 2" key="1">
    <citation type="submission" date="2011-12" db="EMBL/GenBank/DDBJ databases">
        <title>The genome sequence of the flagella-specific Agrobacterium bacteriophage 7-7-1.</title>
        <authorList>
            <person name="Schmitt R."/>
            <person name="Van den Bossche A."/>
            <person name="Lavigne R."/>
            <person name="Kropinski A.M."/>
        </authorList>
    </citation>
    <scope>NUCLEOTIDE SEQUENCE [LARGE SCALE GENOMIC DNA]</scope>
</reference>
<evidence type="ECO:0000313" key="2">
    <source>
        <dbReference type="Proteomes" id="UP000003754"/>
    </source>
</evidence>
<dbReference type="KEGG" id="vg:14011995"/>
<evidence type="ECO:0000313" key="1">
    <source>
        <dbReference type="EMBL" id="AFH19740.1"/>
    </source>
</evidence>
<accession>J7F8Y1</accession>
<dbReference type="EMBL" id="JQ312117">
    <property type="protein sequence ID" value="AFH19740.1"/>
    <property type="molecule type" value="Genomic_DNA"/>
</dbReference>
<sequence>MMHKFSVQTFKGKTIECPDETAAHTKAKELSRVDRSATVIRYSPGKIGYTAVAKYRGGVKI</sequence>
<proteinExistence type="predicted"/>